<dbReference type="PANTHER" id="PTHR43528">
    <property type="entry name" value="ALPHA-KETOGLUTARATE PERMEASE"/>
    <property type="match status" value="1"/>
</dbReference>
<sequence>MVTPSTTAGSTNNKLEKWQKEAVAMLSIGTMLEYLDVMLYVHMAIVIDRVFFTNSAWWAKISLCLPFFLRPLGSILWGWIGDHFGRQTTIFVTTFVTAVACLFIAGLPGYDTLGVTASYCLILCRAVHGVTSMGELFGSQIYVTETIVHYNTRCFATSILSAFSYCGTFLAITIATIAIRLDEVFPGAWRISFIIGSAVAFVATYARSVLRETVDFDGIKKRLLLQLSGKELNSPILKENVDRKAFFYYTLTRAGNEIACIFVPYLYCKSLLLKVGCSASEIGKQNLFVALVALISMFVQSFLVRTVNPMKVAIFRNWVYIFFLILIPLWFNTVGLSRESIFVVQAFGFLCFISDYPAAPVAIAQFPILKRSRCVFLGAGIGVLLGPLLFIFPNEFLIPKFGHYALYLILLPLSIVTLRGKYYFLKRYANT</sequence>
<dbReference type="Proteomes" id="UP000323844">
    <property type="component" value="Chromosome"/>
</dbReference>
<feature type="transmembrane region" description="Helical" evidence="8">
    <location>
        <begin position="90"/>
        <end position="110"/>
    </location>
</feature>
<dbReference type="Gene3D" id="1.20.1250.20">
    <property type="entry name" value="MFS general substrate transporter like domains"/>
    <property type="match status" value="1"/>
</dbReference>
<keyword evidence="7 8" id="KW-0472">Membrane</keyword>
<feature type="transmembrane region" description="Helical" evidence="8">
    <location>
        <begin position="159"/>
        <end position="181"/>
    </location>
</feature>
<dbReference type="AlphaFoldDB" id="A0A5C0UIK4"/>
<evidence type="ECO:0000259" key="9">
    <source>
        <dbReference type="PROSITE" id="PS50850"/>
    </source>
</evidence>
<dbReference type="GO" id="GO:0005886">
    <property type="term" value="C:plasma membrane"/>
    <property type="evidence" value="ECO:0007669"/>
    <property type="project" value="UniProtKB-SubCell"/>
</dbReference>
<dbReference type="RefSeq" id="WP_148951704.1">
    <property type="nucleotide sequence ID" value="NZ_CP043312.1"/>
</dbReference>
<dbReference type="OrthoDB" id="7160108at2"/>
<dbReference type="InterPro" id="IPR011701">
    <property type="entry name" value="MFS"/>
</dbReference>
<accession>A0A5C0UIK4</accession>
<evidence type="ECO:0000256" key="4">
    <source>
        <dbReference type="ARBA" id="ARBA00022692"/>
    </source>
</evidence>
<dbReference type="PROSITE" id="PS50850">
    <property type="entry name" value="MFS"/>
    <property type="match status" value="1"/>
</dbReference>
<keyword evidence="11" id="KW-1185">Reference proteome</keyword>
<protein>
    <submittedName>
        <fullName evidence="10">MFS transporter</fullName>
    </submittedName>
</protein>
<feature type="transmembrane region" description="Helical" evidence="8">
    <location>
        <begin position="246"/>
        <end position="267"/>
    </location>
</feature>
<feature type="domain" description="Major facilitator superfamily (MFS) profile" evidence="9">
    <location>
        <begin position="22"/>
        <end position="431"/>
    </location>
</feature>
<keyword evidence="2" id="KW-0813">Transport</keyword>
<dbReference type="PANTHER" id="PTHR43528:SF7">
    <property type="entry name" value="MFS TRANSPORTER"/>
    <property type="match status" value="1"/>
</dbReference>
<evidence type="ECO:0000256" key="6">
    <source>
        <dbReference type="ARBA" id="ARBA00022989"/>
    </source>
</evidence>
<feature type="transmembrane region" description="Helical" evidence="8">
    <location>
        <begin position="404"/>
        <end position="425"/>
    </location>
</feature>
<evidence type="ECO:0000256" key="2">
    <source>
        <dbReference type="ARBA" id="ARBA00022448"/>
    </source>
</evidence>
<dbReference type="EMBL" id="CP043312">
    <property type="protein sequence ID" value="QEK39343.1"/>
    <property type="molecule type" value="Genomic_DNA"/>
</dbReference>
<dbReference type="InterPro" id="IPR020846">
    <property type="entry name" value="MFS_dom"/>
</dbReference>
<keyword evidence="4 8" id="KW-0812">Transmembrane</keyword>
<proteinExistence type="predicted"/>
<dbReference type="GO" id="GO:0015293">
    <property type="term" value="F:symporter activity"/>
    <property type="evidence" value="ECO:0007669"/>
    <property type="project" value="UniProtKB-KW"/>
</dbReference>
<dbReference type="SUPFAM" id="SSF103473">
    <property type="entry name" value="MFS general substrate transporter"/>
    <property type="match status" value="1"/>
</dbReference>
<dbReference type="Pfam" id="PF07690">
    <property type="entry name" value="MFS_1"/>
    <property type="match status" value="1"/>
</dbReference>
<feature type="transmembrane region" description="Helical" evidence="8">
    <location>
        <begin position="287"/>
        <end position="306"/>
    </location>
</feature>
<reference evidence="10 11" key="1">
    <citation type="submission" date="2019-08" db="EMBL/GenBank/DDBJ databases">
        <title>Highly reduced genomes of protist endosymbionts show evolutionary convergence.</title>
        <authorList>
            <person name="George E."/>
            <person name="Husnik F."/>
            <person name="Tashyreva D."/>
            <person name="Prokopchuk G."/>
            <person name="Horak A."/>
            <person name="Kwong W.K."/>
            <person name="Lukes J."/>
            <person name="Keeling P.J."/>
        </authorList>
    </citation>
    <scope>NUCLEOTIDE SEQUENCE [LARGE SCALE GENOMIC DNA]</scope>
    <source>
        <strain evidence="10">1621</strain>
    </source>
</reference>
<keyword evidence="3" id="KW-1003">Cell membrane</keyword>
<evidence type="ECO:0000313" key="11">
    <source>
        <dbReference type="Proteomes" id="UP000323844"/>
    </source>
</evidence>
<evidence type="ECO:0000313" key="10">
    <source>
        <dbReference type="EMBL" id="QEK39343.1"/>
    </source>
</evidence>
<evidence type="ECO:0000256" key="8">
    <source>
        <dbReference type="SAM" id="Phobius"/>
    </source>
</evidence>
<organism evidence="10 11">
    <name type="scientific">Candidatus Sneabacter namystus</name>
    <dbReference type="NCBI Taxonomy" id="2601646"/>
    <lineage>
        <taxon>Bacteria</taxon>
        <taxon>Pseudomonadati</taxon>
        <taxon>Pseudomonadota</taxon>
        <taxon>Alphaproteobacteria</taxon>
        <taxon>Rickettsiales</taxon>
        <taxon>Rickettsiaceae</taxon>
        <taxon>Rickettsieae</taxon>
        <taxon>Candidatus Sneabacter</taxon>
    </lineage>
</organism>
<feature type="transmembrane region" description="Helical" evidence="8">
    <location>
        <begin position="187"/>
        <end position="206"/>
    </location>
</feature>
<evidence type="ECO:0000256" key="1">
    <source>
        <dbReference type="ARBA" id="ARBA00004429"/>
    </source>
</evidence>
<name>A0A5C0UIK4_9RICK</name>
<feature type="transmembrane region" description="Helical" evidence="8">
    <location>
        <begin position="22"/>
        <end position="45"/>
    </location>
</feature>
<feature type="transmembrane region" description="Helical" evidence="8">
    <location>
        <begin position="375"/>
        <end position="392"/>
    </location>
</feature>
<gene>
    <name evidence="10" type="ORF">FZC37_00060</name>
</gene>
<evidence type="ECO:0000256" key="5">
    <source>
        <dbReference type="ARBA" id="ARBA00022847"/>
    </source>
</evidence>
<comment type="subcellular location">
    <subcellularLocation>
        <location evidence="1">Cell inner membrane</location>
        <topology evidence="1">Multi-pass membrane protein</topology>
    </subcellularLocation>
</comment>
<keyword evidence="6 8" id="KW-1133">Transmembrane helix</keyword>
<dbReference type="InterPro" id="IPR051084">
    <property type="entry name" value="H+-coupled_symporters"/>
</dbReference>
<keyword evidence="5" id="KW-0769">Symport</keyword>
<evidence type="ECO:0000256" key="7">
    <source>
        <dbReference type="ARBA" id="ARBA00023136"/>
    </source>
</evidence>
<evidence type="ECO:0000256" key="3">
    <source>
        <dbReference type="ARBA" id="ARBA00022475"/>
    </source>
</evidence>
<feature type="transmembrane region" description="Helical" evidence="8">
    <location>
        <begin position="318"/>
        <end position="336"/>
    </location>
</feature>
<dbReference type="InterPro" id="IPR036259">
    <property type="entry name" value="MFS_trans_sf"/>
</dbReference>
<feature type="transmembrane region" description="Helical" evidence="8">
    <location>
        <begin position="342"/>
        <end position="363"/>
    </location>
</feature>
<feature type="transmembrane region" description="Helical" evidence="8">
    <location>
        <begin position="57"/>
        <end position="78"/>
    </location>
</feature>
<dbReference type="KEGG" id="snay:FZC37_00060"/>